<organism evidence="5 6">
    <name type="scientific">Agromyces aureus</name>
    <dbReference type="NCBI Taxonomy" id="453304"/>
    <lineage>
        <taxon>Bacteria</taxon>
        <taxon>Bacillati</taxon>
        <taxon>Actinomycetota</taxon>
        <taxon>Actinomycetes</taxon>
        <taxon>Micrococcales</taxon>
        <taxon>Microbacteriaceae</taxon>
        <taxon>Agromyces</taxon>
    </lineage>
</organism>
<dbReference type="Gene3D" id="3.40.50.1240">
    <property type="entry name" value="Phosphoglycerate mutase-like"/>
    <property type="match status" value="1"/>
</dbReference>
<dbReference type="GO" id="GO:0005737">
    <property type="term" value="C:cytoplasm"/>
    <property type="evidence" value="ECO:0007669"/>
    <property type="project" value="TreeGrafter"/>
</dbReference>
<dbReference type="STRING" id="453304.ATC03_04855"/>
<dbReference type="SUPFAM" id="SSF53254">
    <property type="entry name" value="Phosphoglycerate mutase-like"/>
    <property type="match status" value="1"/>
</dbReference>
<evidence type="ECO:0000256" key="1">
    <source>
        <dbReference type="ARBA" id="ARBA00023152"/>
    </source>
</evidence>
<protein>
    <recommendedName>
        <fullName evidence="7">Phosphoglycerate mutase</fullName>
    </recommendedName>
</protein>
<dbReference type="KEGG" id="agy:ATC03_04855"/>
<dbReference type="PANTHER" id="PTHR48100">
    <property type="entry name" value="BROAD-SPECIFICITY PHOSPHATASE YOR283W-RELATED"/>
    <property type="match status" value="1"/>
</dbReference>
<reference evidence="6" key="2">
    <citation type="submission" date="2016-01" db="EMBL/GenBank/DDBJ databases">
        <title>Complete genome sequence of Agromyces aureus AR33T and comparison with related organisms.</title>
        <authorList>
            <person name="Corretto E."/>
            <person name="Antonielli L."/>
            <person name="Sessitsch A."/>
            <person name="Brader G."/>
        </authorList>
    </citation>
    <scope>NUCLEOTIDE SEQUENCE [LARGE SCALE GENOMIC DNA]</scope>
    <source>
        <strain evidence="6">AR33</strain>
    </source>
</reference>
<dbReference type="CDD" id="cd07067">
    <property type="entry name" value="HP_PGM_like"/>
    <property type="match status" value="1"/>
</dbReference>
<sequence length="203" mass="21974">MLALIRHGQTDWNFAGRLQGRTDIPLNAVGRAQARAAASAYAGGYWEAVVSSPLGRARETAEILADALDLPFTGTYDELLEQEYGEAEGITGAELATRWPDRVIPGKEADADVAARGRRAMHRIAAEHDGQHVLVVAHGAFLRHTLSSVSGHDARHYPRFDNLSSSVVQFANGAWHVRTIGDVPYLEAAVAIERRAAEAERAA</sequence>
<dbReference type="InterPro" id="IPR013078">
    <property type="entry name" value="His_Pase_superF_clade-1"/>
</dbReference>
<dbReference type="InterPro" id="IPR029033">
    <property type="entry name" value="His_PPase_superfam"/>
</dbReference>
<dbReference type="Pfam" id="PF00300">
    <property type="entry name" value="His_Phos_1"/>
    <property type="match status" value="1"/>
</dbReference>
<accession>A0A191WD15</accession>
<evidence type="ECO:0008006" key="7">
    <source>
        <dbReference type="Google" id="ProtNLM"/>
    </source>
</evidence>
<dbReference type="PROSITE" id="PS00175">
    <property type="entry name" value="PG_MUTASE"/>
    <property type="match status" value="1"/>
</dbReference>
<dbReference type="InterPro" id="IPR001345">
    <property type="entry name" value="PG/BPGM_mutase_AS"/>
</dbReference>
<gene>
    <name evidence="5" type="ORF">ATC03_04855</name>
</gene>
<feature type="binding site" evidence="4">
    <location>
        <position position="56"/>
    </location>
    <ligand>
        <name>substrate</name>
    </ligand>
</feature>
<dbReference type="OrthoDB" id="4697614at2"/>
<dbReference type="SMART" id="SM00855">
    <property type="entry name" value="PGAM"/>
    <property type="match status" value="1"/>
</dbReference>
<keyword evidence="2" id="KW-0413">Isomerase</keyword>
<evidence type="ECO:0000256" key="4">
    <source>
        <dbReference type="PIRSR" id="PIRSR613078-2"/>
    </source>
</evidence>
<dbReference type="PANTHER" id="PTHR48100:SF1">
    <property type="entry name" value="HISTIDINE PHOSPHATASE FAMILY PROTEIN-RELATED"/>
    <property type="match status" value="1"/>
</dbReference>
<evidence type="ECO:0000256" key="3">
    <source>
        <dbReference type="PIRSR" id="PIRSR613078-1"/>
    </source>
</evidence>
<keyword evidence="6" id="KW-1185">Reference proteome</keyword>
<dbReference type="GO" id="GO:0016791">
    <property type="term" value="F:phosphatase activity"/>
    <property type="evidence" value="ECO:0007669"/>
    <property type="project" value="TreeGrafter"/>
</dbReference>
<dbReference type="EMBL" id="CP013979">
    <property type="protein sequence ID" value="ANJ26160.1"/>
    <property type="molecule type" value="Genomic_DNA"/>
</dbReference>
<proteinExistence type="predicted"/>
<feature type="active site" description="Proton donor/acceptor" evidence="3">
    <location>
        <position position="81"/>
    </location>
</feature>
<dbReference type="Proteomes" id="UP000078437">
    <property type="component" value="Chromosome"/>
</dbReference>
<evidence type="ECO:0000313" key="5">
    <source>
        <dbReference type="EMBL" id="ANJ26160.1"/>
    </source>
</evidence>
<evidence type="ECO:0000256" key="2">
    <source>
        <dbReference type="ARBA" id="ARBA00023235"/>
    </source>
</evidence>
<feature type="binding site" evidence="4">
    <location>
        <begin position="81"/>
        <end position="84"/>
    </location>
    <ligand>
        <name>substrate</name>
    </ligand>
</feature>
<dbReference type="RefSeq" id="WP_067873824.1">
    <property type="nucleotide sequence ID" value="NZ_CP013979.1"/>
</dbReference>
<reference evidence="5 6" key="1">
    <citation type="journal article" date="2016" name="Int. J. Syst. Evol. Microbiol.">
        <title>Agromyces aureus sp. nov., isolated from the rhizosphere of Salix caprea L. grown in a heavy-metal-contaminated soil.</title>
        <authorList>
            <person name="Corretto E."/>
            <person name="Antonielli L."/>
            <person name="Sessitsch A."/>
            <person name="Compant S."/>
            <person name="Gorfer M."/>
            <person name="Kuffner M."/>
            <person name="Brader G."/>
        </authorList>
    </citation>
    <scope>NUCLEOTIDE SEQUENCE [LARGE SCALE GENOMIC DNA]</scope>
    <source>
        <strain evidence="5 6">AR33</strain>
    </source>
</reference>
<feature type="active site" description="Tele-phosphohistidine intermediate" evidence="3">
    <location>
        <position position="7"/>
    </location>
</feature>
<name>A0A191WD15_9MICO</name>
<dbReference type="AlphaFoldDB" id="A0A191WD15"/>
<feature type="binding site" evidence="4">
    <location>
        <begin position="6"/>
        <end position="13"/>
    </location>
    <ligand>
        <name>substrate</name>
    </ligand>
</feature>
<keyword evidence="1" id="KW-0324">Glycolysis</keyword>
<dbReference type="InterPro" id="IPR050275">
    <property type="entry name" value="PGM_Phosphatase"/>
</dbReference>
<evidence type="ECO:0000313" key="6">
    <source>
        <dbReference type="Proteomes" id="UP000078437"/>
    </source>
</evidence>